<evidence type="ECO:0000313" key="4">
    <source>
        <dbReference type="EMBL" id="TYS52889.1"/>
    </source>
</evidence>
<proteinExistence type="predicted"/>
<dbReference type="InterPro" id="IPR013785">
    <property type="entry name" value="Aldolase_TIM"/>
</dbReference>
<keyword evidence="1" id="KW-0285">Flavoprotein</keyword>
<accession>A0A5D4RQ76</accession>
<evidence type="ECO:0000313" key="5">
    <source>
        <dbReference type="Proteomes" id="UP000322997"/>
    </source>
</evidence>
<gene>
    <name evidence="4" type="ORF">FZC83_14380</name>
</gene>
<dbReference type="Pfam" id="PF00724">
    <property type="entry name" value="Oxidored_FMN"/>
    <property type="match status" value="1"/>
</dbReference>
<keyword evidence="2" id="KW-0560">Oxidoreductase</keyword>
<dbReference type="InterPro" id="IPR051799">
    <property type="entry name" value="NADH_flavin_oxidoreductase"/>
</dbReference>
<evidence type="ECO:0000256" key="1">
    <source>
        <dbReference type="ARBA" id="ARBA00022630"/>
    </source>
</evidence>
<dbReference type="EMBL" id="VTEQ01000004">
    <property type="protein sequence ID" value="TYS52889.1"/>
    <property type="molecule type" value="Genomic_DNA"/>
</dbReference>
<organism evidence="4 5">
    <name type="scientific">Rossellomorea marisflavi</name>
    <dbReference type="NCBI Taxonomy" id="189381"/>
    <lineage>
        <taxon>Bacteria</taxon>
        <taxon>Bacillati</taxon>
        <taxon>Bacillota</taxon>
        <taxon>Bacilli</taxon>
        <taxon>Bacillales</taxon>
        <taxon>Bacillaceae</taxon>
        <taxon>Rossellomorea</taxon>
    </lineage>
</organism>
<dbReference type="AlphaFoldDB" id="A0A5D4RQ76"/>
<reference evidence="4 5" key="1">
    <citation type="submission" date="2019-08" db="EMBL/GenBank/DDBJ databases">
        <title>Bacillus genomes from the desert of Cuatro Cienegas, Coahuila.</title>
        <authorList>
            <person name="Olmedo-Alvarez G."/>
        </authorList>
    </citation>
    <scope>NUCLEOTIDE SEQUENCE [LARGE SCALE GENOMIC DNA]</scope>
    <source>
        <strain evidence="4 5">CH108_3D</strain>
    </source>
</reference>
<feature type="domain" description="NADH:flavin oxidoreductase/NADH oxidase N-terminal" evidence="3">
    <location>
        <begin position="20"/>
        <end position="345"/>
    </location>
</feature>
<evidence type="ECO:0000256" key="2">
    <source>
        <dbReference type="ARBA" id="ARBA00023002"/>
    </source>
</evidence>
<sequence length="379" mass="42203">MKLNNQYLELTTPYVLSPNAILKNRLVIAPMTTYSGCEDGRVSEEEFAYYGRRAGGAGMFITAAAAISPVATSFPRQMKAYGEEAIDGLTKLSTIIKEKGAKAILQLHHGGSESLPGYTHGEPLVSPSGVTATVYERCGGEYHPREMTHEEILETIRGFGQAAHIAIRAGFDGVEIHGANGYLIQQFFSPFSNHRTDHWGGTRLKRMRFAEAVIDEIKRVRDLYAREGFIIGYRFSPEEPEKSGLKMDDTIELVDALADKGLSYLHLSVKNVWSMPRSGSTLNMTRTEIFRDVIGVRTSFLTLGSIHTPDEAIAVIKKGVPLFGLGREILMEPDWMEKVQSGRQSDINTFLPRNGRHRLVIPELMWNNILKRDGLPAHP</sequence>
<comment type="caution">
    <text evidence="4">The sequence shown here is derived from an EMBL/GenBank/DDBJ whole genome shotgun (WGS) entry which is preliminary data.</text>
</comment>
<dbReference type="CDD" id="cd04735">
    <property type="entry name" value="OYE_like_4_FMN"/>
    <property type="match status" value="1"/>
</dbReference>
<dbReference type="SUPFAM" id="SSF51395">
    <property type="entry name" value="FMN-linked oxidoreductases"/>
    <property type="match status" value="1"/>
</dbReference>
<dbReference type="GO" id="GO:0010181">
    <property type="term" value="F:FMN binding"/>
    <property type="evidence" value="ECO:0007669"/>
    <property type="project" value="InterPro"/>
</dbReference>
<dbReference type="PANTHER" id="PTHR43656:SF2">
    <property type="entry name" value="BINDING OXIDOREDUCTASE, PUTATIVE (AFU_ORTHOLOGUE AFUA_2G08260)-RELATED"/>
    <property type="match status" value="1"/>
</dbReference>
<dbReference type="Gene3D" id="3.20.20.70">
    <property type="entry name" value="Aldolase class I"/>
    <property type="match status" value="1"/>
</dbReference>
<dbReference type="GO" id="GO:0016491">
    <property type="term" value="F:oxidoreductase activity"/>
    <property type="evidence" value="ECO:0007669"/>
    <property type="project" value="UniProtKB-KW"/>
</dbReference>
<protein>
    <submittedName>
        <fullName evidence="4">NADH-dependent flavin oxidoreductase</fullName>
    </submittedName>
</protein>
<name>A0A5D4RQ76_9BACI</name>
<dbReference type="PANTHER" id="PTHR43656">
    <property type="entry name" value="BINDING OXIDOREDUCTASE, PUTATIVE (AFU_ORTHOLOGUE AFUA_2G08260)-RELATED"/>
    <property type="match status" value="1"/>
</dbReference>
<dbReference type="Proteomes" id="UP000322997">
    <property type="component" value="Unassembled WGS sequence"/>
</dbReference>
<dbReference type="InterPro" id="IPR001155">
    <property type="entry name" value="OxRdtase_FMN_N"/>
</dbReference>
<evidence type="ECO:0000259" key="3">
    <source>
        <dbReference type="Pfam" id="PF00724"/>
    </source>
</evidence>